<dbReference type="GO" id="GO:0009982">
    <property type="term" value="F:pseudouridine synthase activity"/>
    <property type="evidence" value="ECO:0007669"/>
    <property type="project" value="InterPro"/>
</dbReference>
<evidence type="ECO:0000259" key="7">
    <source>
        <dbReference type="Pfam" id="PF01416"/>
    </source>
</evidence>
<dbReference type="CDD" id="cd02568">
    <property type="entry name" value="PseudoU_synth_PUS1_PUS2"/>
    <property type="match status" value="1"/>
</dbReference>
<dbReference type="InterPro" id="IPR001406">
    <property type="entry name" value="PsdUridine_synth_TruA"/>
</dbReference>
<dbReference type="InterPro" id="IPR020095">
    <property type="entry name" value="PsdUridine_synth_TruA_C"/>
</dbReference>
<dbReference type="EMBL" id="JAVEPI010000002">
    <property type="protein sequence ID" value="KAK1443204.1"/>
    <property type="molecule type" value="Genomic_DNA"/>
</dbReference>
<name>A0AAD8LJ63_BABGI</name>
<evidence type="ECO:0000313" key="9">
    <source>
        <dbReference type="Proteomes" id="UP001230268"/>
    </source>
</evidence>
<evidence type="ECO:0000256" key="1">
    <source>
        <dbReference type="ARBA" id="ARBA00009375"/>
    </source>
</evidence>
<dbReference type="InterPro" id="IPR020097">
    <property type="entry name" value="PsdUridine_synth_TruA_a/b_dom"/>
</dbReference>
<dbReference type="PANTHER" id="PTHR11142:SF4">
    <property type="entry name" value="PSEUDOURIDYLATE SYNTHASE 1 HOMOLOG"/>
    <property type="match status" value="1"/>
</dbReference>
<dbReference type="GO" id="GO:1990481">
    <property type="term" value="P:mRNA pseudouridine synthesis"/>
    <property type="evidence" value="ECO:0007669"/>
    <property type="project" value="TreeGrafter"/>
</dbReference>
<proteinExistence type="inferred from homology"/>
<dbReference type="NCBIfam" id="TIGR00071">
    <property type="entry name" value="hisT_truA"/>
    <property type="match status" value="1"/>
</dbReference>
<comment type="similarity">
    <text evidence="1">Belongs to the tRNA pseudouridine synthase TruA family.</text>
</comment>
<reference evidence="8" key="1">
    <citation type="submission" date="2023-08" db="EMBL/GenBank/DDBJ databases">
        <title>Draft sequence of the Babesia gibsoni genome.</title>
        <authorList>
            <person name="Yamagishi J.Y."/>
            <person name="Xuan X.X."/>
        </authorList>
    </citation>
    <scope>NUCLEOTIDE SEQUENCE</scope>
    <source>
        <strain evidence="8">Azabu</strain>
    </source>
</reference>
<evidence type="ECO:0000256" key="6">
    <source>
        <dbReference type="PIRSR" id="PIRSR641708-2"/>
    </source>
</evidence>
<feature type="domain" description="Pseudouridine synthase I TruA alpha/beta" evidence="7">
    <location>
        <begin position="254"/>
        <end position="360"/>
    </location>
</feature>
<keyword evidence="2" id="KW-0819">tRNA processing</keyword>
<gene>
    <name evidence="8" type="ORF">BgAZ_200800</name>
</gene>
<keyword evidence="9" id="KW-1185">Reference proteome</keyword>
<feature type="binding site" evidence="6">
    <location>
        <position position="184"/>
    </location>
    <ligand>
        <name>substrate</name>
    </ligand>
</feature>
<keyword evidence="3" id="KW-0413">Isomerase</keyword>
<dbReference type="HAMAP" id="MF_00171">
    <property type="entry name" value="TruA"/>
    <property type="match status" value="1"/>
</dbReference>
<dbReference type="InterPro" id="IPR020103">
    <property type="entry name" value="PsdUridine_synth_cat_dom_sf"/>
</dbReference>
<dbReference type="InterPro" id="IPR020094">
    <property type="entry name" value="TruA/RsuA/RluB/E/F_N"/>
</dbReference>
<evidence type="ECO:0000256" key="5">
    <source>
        <dbReference type="PIRSR" id="PIRSR641708-1"/>
    </source>
</evidence>
<evidence type="ECO:0000256" key="2">
    <source>
        <dbReference type="ARBA" id="ARBA00022694"/>
    </source>
</evidence>
<dbReference type="GO" id="GO:0005634">
    <property type="term" value="C:nucleus"/>
    <property type="evidence" value="ECO:0007669"/>
    <property type="project" value="TreeGrafter"/>
</dbReference>
<dbReference type="PANTHER" id="PTHR11142">
    <property type="entry name" value="PSEUDOURIDYLATE SYNTHASE"/>
    <property type="match status" value="1"/>
</dbReference>
<sequence length="441" mass="50144">MGRGKHKYRESTKYGYDLGPSRKKIAIETSSTTENASDDAGAEESGLRIHVPKTKYAIAFGYLGSNYHGYQMQCGSNTPVETIEGRLMDALVAVGCIHESHRNLLGKLQLSKASRTDKGVHAACTYVGGRFELSNFSDGEPSLSREEALAAKLNELLPKDIRCYRVLRVTRGFCARSMCSKRTYEYMIPRSLLTKKYILDDDFKREKFKELTEIIESNMASKEPISVTRQGTSDGYNASLEEREMDLELLQEILKDYSGSHDFRNFTPRQKTAENTTQRFIHEIKVEKRCMSEGAEEVVSIVITGQSFLYNQIRKMISLAYEVYLGTAPRNSVKFALHKKRSLQTAIAPAEGLFLHHPYFEAYNKRCNPPQTPMIDFEDIQAMVEDFKIRQIYPTILKSFDSDIWDIWLSRIARNPFYLENHGLSVSGEGIYDNDGEGTTL</sequence>
<dbReference type="Gene3D" id="3.30.70.580">
    <property type="entry name" value="Pseudouridine synthase I, catalytic domain, N-terminal subdomain"/>
    <property type="match status" value="1"/>
</dbReference>
<dbReference type="AlphaFoldDB" id="A0AAD8LJ63"/>
<comment type="catalytic activity">
    <reaction evidence="4">
        <text>a uridine in tRNA = a pseudouridine in tRNA</text>
        <dbReference type="Rhea" id="RHEA:54572"/>
        <dbReference type="Rhea" id="RHEA-COMP:13339"/>
        <dbReference type="Rhea" id="RHEA-COMP:13934"/>
        <dbReference type="ChEBI" id="CHEBI:65314"/>
        <dbReference type="ChEBI" id="CHEBI:65315"/>
    </reaction>
</comment>
<evidence type="ECO:0000313" key="8">
    <source>
        <dbReference type="EMBL" id="KAK1443204.1"/>
    </source>
</evidence>
<dbReference type="GO" id="GO:0003723">
    <property type="term" value="F:RNA binding"/>
    <property type="evidence" value="ECO:0007669"/>
    <property type="project" value="InterPro"/>
</dbReference>
<dbReference type="GO" id="GO:0031119">
    <property type="term" value="P:tRNA pseudouridine synthesis"/>
    <property type="evidence" value="ECO:0007669"/>
    <property type="project" value="InterPro"/>
</dbReference>
<dbReference type="FunFam" id="3.30.70.580:FF:000002">
    <property type="entry name" value="tRNA pseudouridine synthase"/>
    <property type="match status" value="1"/>
</dbReference>
<protein>
    <submittedName>
        <fullName evidence="8">Pseudouridylate synthase like protein</fullName>
    </submittedName>
</protein>
<comment type="caution">
    <text evidence="8">The sequence shown here is derived from an EMBL/GenBank/DDBJ whole genome shotgun (WGS) entry which is preliminary data.</text>
</comment>
<dbReference type="Pfam" id="PF01416">
    <property type="entry name" value="PseudoU_synth_1"/>
    <property type="match status" value="1"/>
</dbReference>
<organism evidence="8 9">
    <name type="scientific">Babesia gibsoni</name>
    <dbReference type="NCBI Taxonomy" id="33632"/>
    <lineage>
        <taxon>Eukaryota</taxon>
        <taxon>Sar</taxon>
        <taxon>Alveolata</taxon>
        <taxon>Apicomplexa</taxon>
        <taxon>Aconoidasida</taxon>
        <taxon>Piroplasmida</taxon>
        <taxon>Babesiidae</taxon>
        <taxon>Babesia</taxon>
    </lineage>
</organism>
<evidence type="ECO:0000256" key="4">
    <source>
        <dbReference type="ARBA" id="ARBA00036943"/>
    </source>
</evidence>
<accession>A0AAD8LJ63</accession>
<evidence type="ECO:0000256" key="3">
    <source>
        <dbReference type="ARBA" id="ARBA00023235"/>
    </source>
</evidence>
<dbReference type="InterPro" id="IPR041708">
    <property type="entry name" value="PUS1/PUS2-like"/>
</dbReference>
<dbReference type="Gene3D" id="3.30.70.660">
    <property type="entry name" value="Pseudouridine synthase I, catalytic domain, C-terminal subdomain"/>
    <property type="match status" value="1"/>
</dbReference>
<dbReference type="Proteomes" id="UP001230268">
    <property type="component" value="Unassembled WGS sequence"/>
</dbReference>
<dbReference type="SUPFAM" id="SSF55120">
    <property type="entry name" value="Pseudouridine synthase"/>
    <property type="match status" value="1"/>
</dbReference>
<feature type="active site" description="Nucleophile" evidence="5">
    <location>
        <position position="117"/>
    </location>
</feature>